<dbReference type="InterPro" id="IPR029068">
    <property type="entry name" value="Glyas_Bleomycin-R_OHBP_Dase"/>
</dbReference>
<reference evidence="2 3" key="1">
    <citation type="submission" date="2019-11" db="EMBL/GenBank/DDBJ databases">
        <authorList>
            <person name="Criscuolo A."/>
        </authorList>
    </citation>
    <scope>NUCLEOTIDE SEQUENCE [LARGE SCALE GENOMIC DNA]</scope>
    <source>
        <strain evidence="2">CIP111667</strain>
    </source>
</reference>
<proteinExistence type="predicted"/>
<dbReference type="RefSeq" id="WP_156743302.1">
    <property type="nucleotide sequence ID" value="NZ_CACRYJ010000067.1"/>
</dbReference>
<sequence>MSSITTLTLESTDPEATAAVCDALGVSDRIGVRAGGAPSQGFRGYAISLVTAQPGNVDALVAAAVAAGASVLKPAEKSFWGYGAVVQSPDGAIWKIASSSKKDSGPATREFDDLVLLLGVADVKASKASYVARGFEVARSFGGKYAEFTAAPGDVKLALYPRKGAAKDAGVSPEGSGSHRLAIGADADPFTDPDGYTWEAAPQRVG</sequence>
<accession>A0A7M4DRB8</accession>
<feature type="region of interest" description="Disordered" evidence="1">
    <location>
        <begin position="167"/>
        <end position="206"/>
    </location>
</feature>
<dbReference type="EMBL" id="CACRYJ010000067">
    <property type="protein sequence ID" value="VZO40012.1"/>
    <property type="molecule type" value="Genomic_DNA"/>
</dbReference>
<name>A0A7M4DRB8_9MICO</name>
<comment type="caution">
    <text evidence="2">The sequence shown here is derived from an EMBL/GenBank/DDBJ whole genome shotgun (WGS) entry which is preliminary data.</text>
</comment>
<dbReference type="SUPFAM" id="SSF54593">
    <property type="entry name" value="Glyoxalase/Bleomycin resistance protein/Dihydroxybiphenyl dioxygenase"/>
    <property type="match status" value="2"/>
</dbReference>
<evidence type="ECO:0000256" key="1">
    <source>
        <dbReference type="SAM" id="MobiDB-lite"/>
    </source>
</evidence>
<dbReference type="PANTHER" id="PTHR36503:SF1">
    <property type="entry name" value="BLR2520 PROTEIN"/>
    <property type="match status" value="1"/>
</dbReference>
<keyword evidence="3" id="KW-1185">Reference proteome</keyword>
<evidence type="ECO:0000313" key="3">
    <source>
        <dbReference type="Proteomes" id="UP000419743"/>
    </source>
</evidence>
<gene>
    <name evidence="2" type="ORF">HALOF300_04713</name>
</gene>
<dbReference type="Proteomes" id="UP000419743">
    <property type="component" value="Unassembled WGS sequence"/>
</dbReference>
<protein>
    <submittedName>
        <fullName evidence="2">Glyoxalase-like domain protein</fullName>
    </submittedName>
</protein>
<evidence type="ECO:0000313" key="2">
    <source>
        <dbReference type="EMBL" id="VZO40012.1"/>
    </source>
</evidence>
<organism evidence="2 3">
    <name type="scientific">Occultella aeris</name>
    <dbReference type="NCBI Taxonomy" id="2761496"/>
    <lineage>
        <taxon>Bacteria</taxon>
        <taxon>Bacillati</taxon>
        <taxon>Actinomycetota</taxon>
        <taxon>Actinomycetes</taxon>
        <taxon>Micrococcales</taxon>
        <taxon>Ruaniaceae</taxon>
        <taxon>Occultella</taxon>
    </lineage>
</organism>
<dbReference type="AlphaFoldDB" id="A0A7M4DRB8"/>
<dbReference type="PANTHER" id="PTHR36503">
    <property type="entry name" value="BLR2520 PROTEIN"/>
    <property type="match status" value="1"/>
</dbReference>
<dbReference type="Gene3D" id="3.10.180.10">
    <property type="entry name" value="2,3-Dihydroxybiphenyl 1,2-Dioxygenase, domain 1"/>
    <property type="match status" value="2"/>
</dbReference>